<dbReference type="Proteomes" id="UP000238362">
    <property type="component" value="Unassembled WGS sequence"/>
</dbReference>
<organism evidence="6 7">
    <name type="scientific">Prauserella shujinwangii</name>
    <dbReference type="NCBI Taxonomy" id="1453103"/>
    <lineage>
        <taxon>Bacteria</taxon>
        <taxon>Bacillati</taxon>
        <taxon>Actinomycetota</taxon>
        <taxon>Actinomycetes</taxon>
        <taxon>Pseudonocardiales</taxon>
        <taxon>Pseudonocardiaceae</taxon>
        <taxon>Prauserella</taxon>
    </lineage>
</organism>
<comment type="similarity">
    <text evidence="2">Belongs to the glycosyl hydrolase 33 family.</text>
</comment>
<evidence type="ECO:0000259" key="5">
    <source>
        <dbReference type="Pfam" id="PF13088"/>
    </source>
</evidence>
<name>A0A2T0LZ60_9PSEU</name>
<evidence type="ECO:0000313" key="7">
    <source>
        <dbReference type="Proteomes" id="UP000238362"/>
    </source>
</evidence>
<dbReference type="InterPro" id="IPR036278">
    <property type="entry name" value="Sialidase_sf"/>
</dbReference>
<dbReference type="EMBL" id="PVNH01000003">
    <property type="protein sequence ID" value="PRX49342.1"/>
    <property type="molecule type" value="Genomic_DNA"/>
</dbReference>
<dbReference type="SUPFAM" id="SSF50939">
    <property type="entry name" value="Sialidases"/>
    <property type="match status" value="1"/>
</dbReference>
<dbReference type="PANTHER" id="PTHR10628">
    <property type="entry name" value="SIALIDASE"/>
    <property type="match status" value="1"/>
</dbReference>
<comment type="catalytic activity">
    <reaction evidence="1">
        <text>Hydrolysis of alpha-(2-&gt;3)-, alpha-(2-&gt;6)-, alpha-(2-&gt;8)- glycosidic linkages of terminal sialic acid residues in oligosaccharides, glycoproteins, glycolipids, colominic acid and synthetic substrates.</text>
        <dbReference type="EC" id="3.2.1.18"/>
    </reaction>
</comment>
<dbReference type="GO" id="GO:0004308">
    <property type="term" value="F:exo-alpha-sialidase activity"/>
    <property type="evidence" value="ECO:0007669"/>
    <property type="project" value="UniProtKB-EC"/>
</dbReference>
<dbReference type="Pfam" id="PF13088">
    <property type="entry name" value="BNR_2"/>
    <property type="match status" value="1"/>
</dbReference>
<proteinExistence type="inferred from homology"/>
<feature type="signal peptide" evidence="4">
    <location>
        <begin position="1"/>
        <end position="34"/>
    </location>
</feature>
<dbReference type="GO" id="GO:0016020">
    <property type="term" value="C:membrane"/>
    <property type="evidence" value="ECO:0007669"/>
    <property type="project" value="TreeGrafter"/>
</dbReference>
<dbReference type="InterPro" id="IPR026856">
    <property type="entry name" value="Sialidase_fam"/>
</dbReference>
<protein>
    <recommendedName>
        <fullName evidence="3">exo-alpha-sialidase</fullName>
        <ecNumber evidence="3">3.2.1.18</ecNumber>
    </recommendedName>
</protein>
<evidence type="ECO:0000256" key="4">
    <source>
        <dbReference type="SAM" id="SignalP"/>
    </source>
</evidence>
<evidence type="ECO:0000256" key="2">
    <source>
        <dbReference type="ARBA" id="ARBA00009348"/>
    </source>
</evidence>
<sequence>MGSRVRGRPGRYRAAAVAVLAAAAAAAGPPGATAATSVSAEPATTAAVANTVVFRERSEGYDCFRIPAVLKAANGDLLAFAEGRNGGDRFCADAGDIDLVLKRSTDGGRTWSAPRVVIEGHGDTKGNPTPILVPETGRIVLLSTMECVRDADCGRVPRVQHSDDHGRSWTAPRVLTGELGFDRAPGWLATGPAHGIALRRGPHAGRLVAGVNYSIGGRHTGALIYSDDQGRTWHRGATDTSSTSAILPQELNLVELVDGRILATARNQANNDDKCLAGGTRNRLRAVSADGGESFSQRFTYETDLVTPTVQASVQRMSGTDQGDEYNRLLFAGPSTCDRRKELVVRSSFDEGGNWTPKSQGVLVWGQDAAYSDLVSLGATSVGVLYEAGPAGNANETIRWSRVTEADLGAPVCGSGYREIDSASLGPAGTVFLSYNPANGRNCVATMKASDVGTPTPTSAFLEVDGGSRSTDSGDFSYFAGPVRAEAAATCVRWGGAIGERSYTSPFEHCG</sequence>
<dbReference type="RefSeq" id="WP_245900503.1">
    <property type="nucleotide sequence ID" value="NZ_PVNH01000003.1"/>
</dbReference>
<gene>
    <name evidence="6" type="ORF">B0I33_103377</name>
</gene>
<feature type="chain" id="PRO_5015511359" description="exo-alpha-sialidase" evidence="4">
    <location>
        <begin position="35"/>
        <end position="511"/>
    </location>
</feature>
<keyword evidence="7" id="KW-1185">Reference proteome</keyword>
<dbReference type="GO" id="GO:0006689">
    <property type="term" value="P:ganglioside catabolic process"/>
    <property type="evidence" value="ECO:0007669"/>
    <property type="project" value="TreeGrafter"/>
</dbReference>
<keyword evidence="4" id="KW-0732">Signal</keyword>
<dbReference type="InterPro" id="IPR011040">
    <property type="entry name" value="Sialidase"/>
</dbReference>
<accession>A0A2T0LZ60</accession>
<evidence type="ECO:0000256" key="1">
    <source>
        <dbReference type="ARBA" id="ARBA00000427"/>
    </source>
</evidence>
<dbReference type="EC" id="3.2.1.18" evidence="3"/>
<dbReference type="Gene3D" id="2.120.10.10">
    <property type="match status" value="1"/>
</dbReference>
<comment type="caution">
    <text evidence="6">The sequence shown here is derived from an EMBL/GenBank/DDBJ whole genome shotgun (WGS) entry which is preliminary data.</text>
</comment>
<reference evidence="6 7" key="1">
    <citation type="submission" date="2018-03" db="EMBL/GenBank/DDBJ databases">
        <title>Genomic Encyclopedia of Type Strains, Phase III (KMG-III): the genomes of soil and plant-associated and newly described type strains.</title>
        <authorList>
            <person name="Whitman W."/>
        </authorList>
    </citation>
    <scope>NUCLEOTIDE SEQUENCE [LARGE SCALE GENOMIC DNA]</scope>
    <source>
        <strain evidence="6 7">CGMCC 4.7125</strain>
    </source>
</reference>
<dbReference type="GO" id="GO:0009313">
    <property type="term" value="P:oligosaccharide catabolic process"/>
    <property type="evidence" value="ECO:0007669"/>
    <property type="project" value="TreeGrafter"/>
</dbReference>
<dbReference type="CDD" id="cd15482">
    <property type="entry name" value="Sialidase_non-viral"/>
    <property type="match status" value="1"/>
</dbReference>
<evidence type="ECO:0000313" key="6">
    <source>
        <dbReference type="EMBL" id="PRX49342.1"/>
    </source>
</evidence>
<dbReference type="AlphaFoldDB" id="A0A2T0LZ60"/>
<dbReference type="PANTHER" id="PTHR10628:SF30">
    <property type="entry name" value="EXO-ALPHA-SIALIDASE"/>
    <property type="match status" value="1"/>
</dbReference>
<feature type="domain" description="Sialidase" evidence="5">
    <location>
        <begin position="75"/>
        <end position="381"/>
    </location>
</feature>
<evidence type="ECO:0000256" key="3">
    <source>
        <dbReference type="ARBA" id="ARBA00012733"/>
    </source>
</evidence>
<dbReference type="GO" id="GO:0005737">
    <property type="term" value="C:cytoplasm"/>
    <property type="evidence" value="ECO:0007669"/>
    <property type="project" value="TreeGrafter"/>
</dbReference>